<keyword evidence="6" id="KW-0406">Ion transport</keyword>
<keyword evidence="5" id="KW-0520">NAD</keyword>
<dbReference type="STRING" id="1121400.SAMN02746065_11864"/>
<dbReference type="PRINTS" id="PR00335">
    <property type="entry name" value="KUPTAKETRKA"/>
</dbReference>
<evidence type="ECO:0000256" key="5">
    <source>
        <dbReference type="ARBA" id="ARBA00023027"/>
    </source>
</evidence>
<dbReference type="SUPFAM" id="SSF116726">
    <property type="entry name" value="TrkA C-terminal domain-like"/>
    <property type="match status" value="2"/>
</dbReference>
<keyword evidence="4" id="KW-0630">Potassium</keyword>
<dbReference type="PANTHER" id="PTHR43833">
    <property type="entry name" value="POTASSIUM CHANNEL PROTEIN 2-RELATED-RELATED"/>
    <property type="match status" value="1"/>
</dbReference>
<dbReference type="EMBL" id="FWXY01000018">
    <property type="protein sequence ID" value="SMC98004.1"/>
    <property type="molecule type" value="Genomic_DNA"/>
</dbReference>
<dbReference type="InterPro" id="IPR003148">
    <property type="entry name" value="RCK_N"/>
</dbReference>
<evidence type="ECO:0000256" key="4">
    <source>
        <dbReference type="ARBA" id="ARBA00022958"/>
    </source>
</evidence>
<dbReference type="AlphaFoldDB" id="A0A1W2DKH7"/>
<dbReference type="OrthoDB" id="9775180at2"/>
<dbReference type="InterPro" id="IPR050721">
    <property type="entry name" value="Trk_Ktr_HKT_K-transport"/>
</dbReference>
<dbReference type="Pfam" id="PF02254">
    <property type="entry name" value="TrkA_N"/>
    <property type="match status" value="2"/>
</dbReference>
<protein>
    <recommendedName>
        <fullName evidence="1">Trk system potassium uptake protein TrkA</fullName>
    </recommendedName>
</protein>
<dbReference type="Pfam" id="PF02080">
    <property type="entry name" value="TrkA_C"/>
    <property type="match status" value="2"/>
</dbReference>
<dbReference type="PROSITE" id="PS51202">
    <property type="entry name" value="RCK_C"/>
    <property type="match status" value="2"/>
</dbReference>
<evidence type="ECO:0000256" key="1">
    <source>
        <dbReference type="ARBA" id="ARBA00017378"/>
    </source>
</evidence>
<dbReference type="NCBIfam" id="NF007031">
    <property type="entry name" value="PRK09496.1-2"/>
    <property type="match status" value="1"/>
</dbReference>
<dbReference type="RefSeq" id="WP_084070512.1">
    <property type="nucleotide sequence ID" value="NZ_FWXY01000018.1"/>
</dbReference>
<evidence type="ECO:0000256" key="6">
    <source>
        <dbReference type="ARBA" id="ARBA00023065"/>
    </source>
</evidence>
<reference evidence="9 10" key="1">
    <citation type="submission" date="2017-04" db="EMBL/GenBank/DDBJ databases">
        <authorList>
            <person name="Afonso C.L."/>
            <person name="Miller P.J."/>
            <person name="Scott M.A."/>
            <person name="Spackman E."/>
            <person name="Goraichik I."/>
            <person name="Dimitrov K.M."/>
            <person name="Suarez D.L."/>
            <person name="Swayne D.E."/>
        </authorList>
    </citation>
    <scope>NUCLEOTIDE SEQUENCE [LARGE SCALE GENOMIC DNA]</scope>
    <source>
        <strain evidence="9 10">DSM 3385</strain>
    </source>
</reference>
<name>A0A1W2DKH7_9BACT</name>
<dbReference type="PANTHER" id="PTHR43833:SF5">
    <property type="entry name" value="TRK SYSTEM POTASSIUM UPTAKE PROTEIN TRKA"/>
    <property type="match status" value="1"/>
</dbReference>
<sequence>MYGNKPAKSTNILILGLGGVGYYLAKRLVHEGYAITVIEPDGDLIRHADGNIDARLIQGSAMDIECWQEADAAKMDYLIAVTNNDAVNMLSCLVGDRFGISKKIARVRSTGFANKDSILNAKDLKIDMIIHPEELAAQEIFRRINLRAGNDIIAVAKGEIQAMATRIHEKSPLAHRTLKDIAREYNEFPFRIVAIARGITTLIPSGDDELLPHDQAFFMANSENLERLMKLTGMEAQERHRVMIIGGGLVGSRLADLLGKTVEVRLLEKSETVAQDLSFSLKNTEILHGDGSDSDVLLAAGLMDMDTFITATGENETNIMSCVLAKHHMTTQSRKNNSKRKKQTNHKSTCIALVNKEDYVVLAATMGTDLALNKKIMASSEILKFIRRGELLSVAHLHGFDAEMVEIVAAPKSPITRKPLSKIGASYDGDILIGGIHRDGVWQVAVGDTHIRKNERVIVVCMSQNLKDVQKLFLSDS</sequence>
<dbReference type="InterPro" id="IPR036291">
    <property type="entry name" value="NAD(P)-bd_dom_sf"/>
</dbReference>
<proteinExistence type="predicted"/>
<dbReference type="Proteomes" id="UP000192418">
    <property type="component" value="Unassembled WGS sequence"/>
</dbReference>
<evidence type="ECO:0000259" key="8">
    <source>
        <dbReference type="PROSITE" id="PS51202"/>
    </source>
</evidence>
<feature type="domain" description="RCK C-terminal" evidence="8">
    <location>
        <begin position="392"/>
        <end position="475"/>
    </location>
</feature>
<evidence type="ECO:0000313" key="10">
    <source>
        <dbReference type="Proteomes" id="UP000192418"/>
    </source>
</evidence>
<dbReference type="InterPro" id="IPR006036">
    <property type="entry name" value="K_uptake_TrkA"/>
</dbReference>
<evidence type="ECO:0000313" key="9">
    <source>
        <dbReference type="EMBL" id="SMC98004.1"/>
    </source>
</evidence>
<keyword evidence="2" id="KW-0813">Transport</keyword>
<dbReference type="PROSITE" id="PS51201">
    <property type="entry name" value="RCK_N"/>
    <property type="match status" value="1"/>
</dbReference>
<evidence type="ECO:0000256" key="3">
    <source>
        <dbReference type="ARBA" id="ARBA00022538"/>
    </source>
</evidence>
<dbReference type="SUPFAM" id="SSF51735">
    <property type="entry name" value="NAD(P)-binding Rossmann-fold domains"/>
    <property type="match status" value="2"/>
</dbReference>
<accession>A0A1W2DKH7</accession>
<gene>
    <name evidence="9" type="ORF">SAMN02746065_11864</name>
</gene>
<organism evidence="9 10">
    <name type="scientific">Desulfocicer vacuolatum DSM 3385</name>
    <dbReference type="NCBI Taxonomy" id="1121400"/>
    <lineage>
        <taxon>Bacteria</taxon>
        <taxon>Pseudomonadati</taxon>
        <taxon>Thermodesulfobacteriota</taxon>
        <taxon>Desulfobacteria</taxon>
        <taxon>Desulfobacterales</taxon>
        <taxon>Desulfobacteraceae</taxon>
        <taxon>Desulfocicer</taxon>
    </lineage>
</organism>
<evidence type="ECO:0000256" key="2">
    <source>
        <dbReference type="ARBA" id="ARBA00022448"/>
    </source>
</evidence>
<dbReference type="Gene3D" id="3.30.70.1450">
    <property type="entry name" value="Regulator of K+ conductance, C-terminal domain"/>
    <property type="match status" value="2"/>
</dbReference>
<dbReference type="GO" id="GO:0015079">
    <property type="term" value="F:potassium ion transmembrane transporter activity"/>
    <property type="evidence" value="ECO:0007669"/>
    <property type="project" value="InterPro"/>
</dbReference>
<dbReference type="InterPro" id="IPR036721">
    <property type="entry name" value="RCK_C_sf"/>
</dbReference>
<dbReference type="Gene3D" id="3.40.50.720">
    <property type="entry name" value="NAD(P)-binding Rossmann-like Domain"/>
    <property type="match status" value="2"/>
</dbReference>
<keyword evidence="10" id="KW-1185">Reference proteome</keyword>
<keyword evidence="3" id="KW-0633">Potassium transport</keyword>
<dbReference type="NCBIfam" id="NF007040">
    <property type="entry name" value="PRK09496.3-3"/>
    <property type="match status" value="1"/>
</dbReference>
<dbReference type="NCBIfam" id="NF007039">
    <property type="entry name" value="PRK09496.3-2"/>
    <property type="match status" value="1"/>
</dbReference>
<dbReference type="GO" id="GO:0005886">
    <property type="term" value="C:plasma membrane"/>
    <property type="evidence" value="ECO:0007669"/>
    <property type="project" value="InterPro"/>
</dbReference>
<evidence type="ECO:0000259" key="7">
    <source>
        <dbReference type="PROSITE" id="PS51201"/>
    </source>
</evidence>
<dbReference type="InterPro" id="IPR006037">
    <property type="entry name" value="RCK_C"/>
</dbReference>
<feature type="domain" description="RCK C-terminal" evidence="8">
    <location>
        <begin position="150"/>
        <end position="234"/>
    </location>
</feature>
<feature type="domain" description="RCK N-terminal" evidence="7">
    <location>
        <begin position="9"/>
        <end position="130"/>
    </location>
</feature>